<dbReference type="InterPro" id="IPR041336">
    <property type="entry name" value="DNApol_Exo"/>
</dbReference>
<dbReference type="AlphaFoldDB" id="A0A8S3AVY1"/>
<gene>
    <name evidence="2" type="ORF">SMN809_LOCUS44841</name>
</gene>
<dbReference type="InterPro" id="IPR002297">
    <property type="entry name" value="DNA-dir_DNA_pol_A_mt"/>
</dbReference>
<dbReference type="GO" id="GO:0003887">
    <property type="term" value="F:DNA-directed DNA polymerase activity"/>
    <property type="evidence" value="ECO:0007669"/>
    <property type="project" value="TreeGrafter"/>
</dbReference>
<feature type="domain" description="DNA mitochondrial polymerase exonuclease" evidence="1">
    <location>
        <begin position="2"/>
        <end position="61"/>
    </location>
</feature>
<evidence type="ECO:0000313" key="2">
    <source>
        <dbReference type="EMBL" id="CAF4744067.1"/>
    </source>
</evidence>
<evidence type="ECO:0000259" key="1">
    <source>
        <dbReference type="Pfam" id="PF18136"/>
    </source>
</evidence>
<name>A0A8S3AVY1_9BILA</name>
<accession>A0A8S3AVY1</accession>
<organism evidence="2 3">
    <name type="scientific">Rotaria magnacalcarata</name>
    <dbReference type="NCBI Taxonomy" id="392030"/>
    <lineage>
        <taxon>Eukaryota</taxon>
        <taxon>Metazoa</taxon>
        <taxon>Spiralia</taxon>
        <taxon>Gnathifera</taxon>
        <taxon>Rotifera</taxon>
        <taxon>Eurotatoria</taxon>
        <taxon>Bdelloidea</taxon>
        <taxon>Philodinida</taxon>
        <taxon>Philodinidae</taxon>
        <taxon>Rotaria</taxon>
    </lineage>
</organism>
<dbReference type="Pfam" id="PF18136">
    <property type="entry name" value="DNApol_Exo"/>
    <property type="match status" value="1"/>
</dbReference>
<dbReference type="EMBL" id="CAJOBI010135612">
    <property type="protein sequence ID" value="CAF4744067.1"/>
    <property type="molecule type" value="Genomic_DNA"/>
</dbReference>
<proteinExistence type="predicted"/>
<reference evidence="2" key="1">
    <citation type="submission" date="2021-02" db="EMBL/GenBank/DDBJ databases">
        <authorList>
            <person name="Nowell W R."/>
        </authorList>
    </citation>
    <scope>NUCLEOTIDE SEQUENCE</scope>
</reference>
<dbReference type="PANTHER" id="PTHR10267:SF0">
    <property type="entry name" value="DNA POLYMERASE SUBUNIT GAMMA-1"/>
    <property type="match status" value="1"/>
</dbReference>
<dbReference type="GO" id="GO:0005760">
    <property type="term" value="C:gamma DNA polymerase complex"/>
    <property type="evidence" value="ECO:0007669"/>
    <property type="project" value="InterPro"/>
</dbReference>
<evidence type="ECO:0000313" key="3">
    <source>
        <dbReference type="Proteomes" id="UP000676336"/>
    </source>
</evidence>
<dbReference type="Proteomes" id="UP000676336">
    <property type="component" value="Unassembled WGS sequence"/>
</dbReference>
<dbReference type="GO" id="GO:0008408">
    <property type="term" value="F:3'-5' exonuclease activity"/>
    <property type="evidence" value="ECO:0007669"/>
    <property type="project" value="TreeGrafter"/>
</dbReference>
<sequence>HRLIKAKIPSQPTQWKYAKGWTKYSTDGQTAISIDYPDEQVMVFDVETLVREGNFPVLAVA</sequence>
<comment type="caution">
    <text evidence="2">The sequence shown here is derived from an EMBL/GenBank/DDBJ whole genome shotgun (WGS) entry which is preliminary data.</text>
</comment>
<dbReference type="GO" id="GO:0003677">
    <property type="term" value="F:DNA binding"/>
    <property type="evidence" value="ECO:0007669"/>
    <property type="project" value="InterPro"/>
</dbReference>
<protein>
    <recommendedName>
        <fullName evidence="1">DNA mitochondrial polymerase exonuclease domain-containing protein</fullName>
    </recommendedName>
</protein>
<dbReference type="PANTHER" id="PTHR10267">
    <property type="entry name" value="DNA POLYMERASE SUBUNIT GAMMA-1"/>
    <property type="match status" value="1"/>
</dbReference>
<feature type="non-terminal residue" evidence="2">
    <location>
        <position position="1"/>
    </location>
</feature>
<dbReference type="Gene3D" id="3.30.420.390">
    <property type="match status" value="1"/>
</dbReference>
<feature type="non-terminal residue" evidence="2">
    <location>
        <position position="61"/>
    </location>
</feature>
<dbReference type="GO" id="GO:0006264">
    <property type="term" value="P:mitochondrial DNA replication"/>
    <property type="evidence" value="ECO:0007669"/>
    <property type="project" value="TreeGrafter"/>
</dbReference>